<feature type="domain" description="Aminoglycoside phosphotransferase" evidence="1">
    <location>
        <begin position="26"/>
        <end position="238"/>
    </location>
</feature>
<dbReference type="Proteomes" id="UP001203880">
    <property type="component" value="Unassembled WGS sequence"/>
</dbReference>
<evidence type="ECO:0000313" key="2">
    <source>
        <dbReference type="EMBL" id="MCL6284678.1"/>
    </source>
</evidence>
<evidence type="ECO:0000313" key="3">
    <source>
        <dbReference type="Proteomes" id="UP001203880"/>
    </source>
</evidence>
<evidence type="ECO:0000259" key="1">
    <source>
        <dbReference type="Pfam" id="PF01636"/>
    </source>
</evidence>
<keyword evidence="3" id="KW-1185">Reference proteome</keyword>
<proteinExistence type="predicted"/>
<dbReference type="InterPro" id="IPR002575">
    <property type="entry name" value="Aminoglycoside_PTrfase"/>
</dbReference>
<dbReference type="EMBL" id="JAMFMB010000017">
    <property type="protein sequence ID" value="MCL6284678.1"/>
    <property type="molecule type" value="Genomic_DNA"/>
</dbReference>
<dbReference type="RefSeq" id="WP_249710783.1">
    <property type="nucleotide sequence ID" value="NZ_JAMFMB010000017.1"/>
</dbReference>
<accession>A0ABT0Q493</accession>
<dbReference type="SUPFAM" id="SSF56112">
    <property type="entry name" value="Protein kinase-like (PK-like)"/>
    <property type="match status" value="1"/>
</dbReference>
<comment type="caution">
    <text evidence="2">The sequence shown here is derived from an EMBL/GenBank/DDBJ whole genome shotgun (WGS) entry which is preliminary data.</text>
</comment>
<name>A0ABT0Q493_9RHOB</name>
<reference evidence="2" key="1">
    <citation type="submission" date="2022-05" db="EMBL/GenBank/DDBJ databases">
        <authorList>
            <person name="Park J.-S."/>
        </authorList>
    </citation>
    <scope>NUCLEOTIDE SEQUENCE</scope>
    <source>
        <strain evidence="2">2012CJ41-6</strain>
    </source>
</reference>
<protein>
    <submittedName>
        <fullName evidence="2">Phosphotransferase</fullName>
    </submittedName>
</protein>
<dbReference type="Pfam" id="PF01636">
    <property type="entry name" value="APH"/>
    <property type="match status" value="1"/>
</dbReference>
<organism evidence="2 3">
    <name type="scientific">Ruegeria spongiae</name>
    <dbReference type="NCBI Taxonomy" id="2942209"/>
    <lineage>
        <taxon>Bacteria</taxon>
        <taxon>Pseudomonadati</taxon>
        <taxon>Pseudomonadota</taxon>
        <taxon>Alphaproteobacteria</taxon>
        <taxon>Rhodobacterales</taxon>
        <taxon>Roseobacteraceae</taxon>
        <taxon>Ruegeria</taxon>
    </lineage>
</organism>
<dbReference type="InterPro" id="IPR011009">
    <property type="entry name" value="Kinase-like_dom_sf"/>
</dbReference>
<gene>
    <name evidence="2" type="ORF">M3P21_14165</name>
</gene>
<dbReference type="Gene3D" id="3.90.1200.10">
    <property type="match status" value="1"/>
</dbReference>
<sequence length="287" mass="31188">MAQDDPPEDLQADLLRRGLMAPSGRFQPLLGGRTNRVWKLVGSGPDRVLKLYQRTIPNPLFGNDPALETLCLNALATTGLCPKFRASGEIPNAVWVLYEHAAGQTWANNSAPVARLLGQLHALKPPLALPIGCNGSADLEVTTRHILSLCHTVERARLLDLRPAGNVPPTQATCLIHGDPVAGNILVNGTSLVLIDWQCPAMGDAAEDLALFLSPAMMQVYRGAPLTPDETSTFLAAYPDQKTTARYEALRPWFTWRMAAYCLWRAENGSAEYALGLPFERALLEAG</sequence>